<evidence type="ECO:0000313" key="8">
    <source>
        <dbReference type="EMBL" id="ANI92410.1"/>
    </source>
</evidence>
<keyword evidence="1 4" id="KW-0547">Nucleotide-binding</keyword>
<dbReference type="PANTHER" id="PTHR23077">
    <property type="entry name" value="AAA-FAMILY ATPASE"/>
    <property type="match status" value="1"/>
</dbReference>
<dbReference type="STRING" id="499555.BJL86_1633"/>
<sequence>MTDRTQSGDSSSVAQISREELSGLRSKLQHSERSAREKTIKVDALSSRNARLADLLKDARDQLEALKGEVERLGTPPSTYGVVVALGEPVAGEDDTVSMSSAARGRMAQADQLSGASGTLPGSASSDIETAEVMTSGRRMLLTISPKVKPADLRPGTVVRLNEALTIVEALPEQSGFGVTATLRDVLSDGERARVVMGNDEEHIVYLSHELRGERLRGGVSLLVDTKSSFAFEVVPKAEVDDLLLEEVPDVSYTEIGGLGRQIEEIRDAIELPFLHQDLYHEFHLSPPKGLLLYGPPGCGKTLIAKAVARSLAEASARQHTNTAGDGRQDKLTDSDVIPESSFLSIKGPELLNKYVGETERHIRNVFERARDKATDGHPVIVFFDEMDSIFRTRGAGVSSDMETTVVPQLLAEIDGVEDLRNVIIIGASNREDMIDPAILRPGRLDLKIRIDRPGRDESRDILSKYVVGALRFEPAEVGDADPSAHAAMITDKIVEHLFRREHSTHYATLRFASGKTQDLYLADLVSGAMLRNVVDRAKKLAIKDIVAGDGQGLTLEHFLDSVDAEFGESTDLPNTSNPQEWARLTGVRGERVVEVRAVAAKDLAADASAGAAGKDA</sequence>
<dbReference type="InterPro" id="IPR003959">
    <property type="entry name" value="ATPase_AAA_core"/>
</dbReference>
<dbReference type="GO" id="GO:0016887">
    <property type="term" value="F:ATP hydrolysis activity"/>
    <property type="evidence" value="ECO:0007669"/>
    <property type="project" value="UniProtKB-UniRule"/>
</dbReference>
<dbReference type="InterPro" id="IPR032501">
    <property type="entry name" value="Prot_ATP_ID_OB_2nd"/>
</dbReference>
<evidence type="ECO:0000259" key="7">
    <source>
        <dbReference type="SMART" id="SM00382"/>
    </source>
</evidence>
<name>A0A173LPC6_9ACTN</name>
<feature type="binding site" evidence="4">
    <location>
        <begin position="298"/>
        <end position="303"/>
    </location>
    <ligand>
        <name>ATP</name>
        <dbReference type="ChEBI" id="CHEBI:30616"/>
    </ligand>
</feature>
<dbReference type="SMART" id="SM00382">
    <property type="entry name" value="AAA"/>
    <property type="match status" value="1"/>
</dbReference>
<dbReference type="InterPro" id="IPR003960">
    <property type="entry name" value="ATPase_AAA_CS"/>
</dbReference>
<feature type="domain" description="AAA+ ATPase" evidence="7">
    <location>
        <begin position="287"/>
        <end position="455"/>
    </location>
</feature>
<reference evidence="8 9" key="1">
    <citation type="submission" date="2016-06" db="EMBL/GenBank/DDBJ databases">
        <title>Complete genome sequence of a saline-alkali tolerant type strain Dietzia timorensis ID05-A0528T.</title>
        <authorList>
            <person name="Wu X."/>
        </authorList>
    </citation>
    <scope>NUCLEOTIDE SEQUENCE [LARGE SCALE GENOMIC DNA]</scope>
    <source>
        <strain evidence="8 9">ID05-A0528</strain>
    </source>
</reference>
<feature type="region of interest" description="Disordered" evidence="6">
    <location>
        <begin position="1"/>
        <end position="39"/>
    </location>
</feature>
<evidence type="ECO:0000256" key="4">
    <source>
        <dbReference type="HAMAP-Rule" id="MF_02112"/>
    </source>
</evidence>
<dbReference type="HAMAP" id="MF_02112">
    <property type="entry name" value="ARC_ATPase"/>
    <property type="match status" value="1"/>
</dbReference>
<feature type="compositionally biased region" description="Polar residues" evidence="6">
    <location>
        <begin position="1"/>
        <end position="15"/>
    </location>
</feature>
<dbReference type="EMBL" id="CP015961">
    <property type="protein sequence ID" value="ANI92410.1"/>
    <property type="molecule type" value="Genomic_DNA"/>
</dbReference>
<feature type="coiled-coil region" evidence="4">
    <location>
        <begin position="42"/>
        <end position="73"/>
    </location>
</feature>
<dbReference type="Pfam" id="PF00004">
    <property type="entry name" value="AAA"/>
    <property type="match status" value="1"/>
</dbReference>
<comment type="subunit">
    <text evidence="4">Homohexamer. Assembles into a hexameric ring structure.</text>
</comment>
<evidence type="ECO:0000256" key="5">
    <source>
        <dbReference type="RuleBase" id="RU003651"/>
    </source>
</evidence>
<feature type="compositionally biased region" description="Basic and acidic residues" evidence="6">
    <location>
        <begin position="29"/>
        <end position="39"/>
    </location>
</feature>
<evidence type="ECO:0000256" key="2">
    <source>
        <dbReference type="ARBA" id="ARBA00022840"/>
    </source>
</evidence>
<dbReference type="Pfam" id="PF17758">
    <property type="entry name" value="Prot_ATP_ID_OB_N"/>
    <property type="match status" value="1"/>
</dbReference>
<dbReference type="GO" id="GO:0019941">
    <property type="term" value="P:modification-dependent protein catabolic process"/>
    <property type="evidence" value="ECO:0007669"/>
    <property type="project" value="InterPro"/>
</dbReference>
<protein>
    <recommendedName>
        <fullName evidence="4">AAA ATPase forming ring-shaped complexes</fullName>
        <shortName evidence="4">ARC</shortName>
    </recommendedName>
</protein>
<gene>
    <name evidence="4" type="primary">arc</name>
    <name evidence="8" type="ORF">BJL86_1633</name>
</gene>
<keyword evidence="3 4" id="KW-0175">Coiled coil</keyword>
<dbReference type="RefSeq" id="WP_067471183.1">
    <property type="nucleotide sequence ID" value="NZ_CP015961.1"/>
</dbReference>
<dbReference type="FunFam" id="3.40.50.300:FF:001025">
    <property type="entry name" value="ATPase family, AAA domain-containing 2B"/>
    <property type="match status" value="1"/>
</dbReference>
<dbReference type="AlphaFoldDB" id="A0A173LPC6"/>
<organism evidence="8 9">
    <name type="scientific">Dietzia timorensis</name>
    <dbReference type="NCBI Taxonomy" id="499555"/>
    <lineage>
        <taxon>Bacteria</taxon>
        <taxon>Bacillati</taxon>
        <taxon>Actinomycetota</taxon>
        <taxon>Actinomycetes</taxon>
        <taxon>Mycobacteriales</taxon>
        <taxon>Dietziaceae</taxon>
        <taxon>Dietzia</taxon>
    </lineage>
</organism>
<dbReference type="GO" id="GO:0000502">
    <property type="term" value="C:proteasome complex"/>
    <property type="evidence" value="ECO:0007669"/>
    <property type="project" value="UniProtKB-KW"/>
</dbReference>
<proteinExistence type="inferred from homology"/>
<dbReference type="Pfam" id="PF16450">
    <property type="entry name" value="Prot_ATP_ID_OB_C"/>
    <property type="match status" value="1"/>
</dbReference>
<dbReference type="PANTHER" id="PTHR23077:SF144">
    <property type="entry name" value="PROTEASOME-ASSOCIATED ATPASE"/>
    <property type="match status" value="1"/>
</dbReference>
<comment type="similarity">
    <text evidence="4 5">Belongs to the AAA ATPase family.</text>
</comment>
<keyword evidence="8" id="KW-0647">Proteasome</keyword>
<dbReference type="InterPro" id="IPR050168">
    <property type="entry name" value="AAA_ATPase_domain"/>
</dbReference>
<dbReference type="InterPro" id="IPR003593">
    <property type="entry name" value="AAA+_ATPase"/>
</dbReference>
<dbReference type="InterPro" id="IPR041626">
    <property type="entry name" value="Prot_ATP_ID_OB_N"/>
</dbReference>
<dbReference type="GO" id="GO:0010498">
    <property type="term" value="P:proteasomal protein catabolic process"/>
    <property type="evidence" value="ECO:0007669"/>
    <property type="project" value="InterPro"/>
</dbReference>
<dbReference type="NCBIfam" id="TIGR03689">
    <property type="entry name" value="pup_AAA"/>
    <property type="match status" value="1"/>
</dbReference>
<dbReference type="KEGG" id="dtm:BJL86_1633"/>
<dbReference type="GO" id="GO:0005524">
    <property type="term" value="F:ATP binding"/>
    <property type="evidence" value="ECO:0007669"/>
    <property type="project" value="UniProtKB-UniRule"/>
</dbReference>
<dbReference type="Gene3D" id="3.40.50.300">
    <property type="entry name" value="P-loop containing nucleotide triphosphate hydrolases"/>
    <property type="match status" value="1"/>
</dbReference>
<dbReference type="Proteomes" id="UP000186104">
    <property type="component" value="Chromosome"/>
</dbReference>
<dbReference type="PROSITE" id="PS00674">
    <property type="entry name" value="AAA"/>
    <property type="match status" value="1"/>
</dbReference>
<dbReference type="Gene3D" id="2.40.50.140">
    <property type="entry name" value="Nucleic acid-binding proteins"/>
    <property type="match status" value="2"/>
</dbReference>
<keyword evidence="2 4" id="KW-0067">ATP-binding</keyword>
<dbReference type="SUPFAM" id="SSF52540">
    <property type="entry name" value="P-loop containing nucleoside triphosphate hydrolases"/>
    <property type="match status" value="1"/>
</dbReference>
<keyword evidence="9" id="KW-1185">Reference proteome</keyword>
<accession>A0A173LPC6</accession>
<evidence type="ECO:0000256" key="6">
    <source>
        <dbReference type="SAM" id="MobiDB-lite"/>
    </source>
</evidence>
<evidence type="ECO:0000313" key="9">
    <source>
        <dbReference type="Proteomes" id="UP000186104"/>
    </source>
</evidence>
<dbReference type="InterPro" id="IPR012340">
    <property type="entry name" value="NA-bd_OB-fold"/>
</dbReference>
<dbReference type="InterPro" id="IPR027417">
    <property type="entry name" value="P-loop_NTPase"/>
</dbReference>
<dbReference type="InterPro" id="IPR022482">
    <property type="entry name" value="Proteasome_ATPase"/>
</dbReference>
<evidence type="ECO:0000256" key="1">
    <source>
        <dbReference type="ARBA" id="ARBA00022741"/>
    </source>
</evidence>
<evidence type="ECO:0000256" key="3">
    <source>
        <dbReference type="ARBA" id="ARBA00023054"/>
    </source>
</evidence>
<dbReference type="Gene3D" id="1.20.5.170">
    <property type="match status" value="1"/>
</dbReference>